<protein>
    <recommendedName>
        <fullName evidence="7">Saposin A-type domain-containing protein</fullName>
    </recommendedName>
</protein>
<accession>A0A7R9MIF4</accession>
<dbReference type="Proteomes" id="UP000728032">
    <property type="component" value="Unassembled WGS sequence"/>
</dbReference>
<feature type="region of interest" description="Disordered" evidence="6">
    <location>
        <begin position="225"/>
        <end position="298"/>
    </location>
</feature>
<dbReference type="SUPFAM" id="SSF47862">
    <property type="entry name" value="Saposin"/>
    <property type="match status" value="1"/>
</dbReference>
<evidence type="ECO:0000313" key="8">
    <source>
        <dbReference type="EMBL" id="CAD7660415.1"/>
    </source>
</evidence>
<evidence type="ECO:0000313" key="9">
    <source>
        <dbReference type="Proteomes" id="UP000728032"/>
    </source>
</evidence>
<evidence type="ECO:0000256" key="2">
    <source>
        <dbReference type="ARBA" id="ARBA00022525"/>
    </source>
</evidence>
<keyword evidence="3" id="KW-0732">Signal</keyword>
<dbReference type="OrthoDB" id="69496at2759"/>
<evidence type="ECO:0000256" key="6">
    <source>
        <dbReference type="SAM" id="MobiDB-lite"/>
    </source>
</evidence>
<sequence>MVEAFAPYFLQMIGSLNDANQICRSIDMCYSSGGVHMLGGHKCTFGPTYWCHTIAHAESCKATHFCKNKGSLIQDVTKYGLNFTNCSNGSISTSCSFICTPNQSTSRPTNALTNSYHSYGSNVKLAIEVTTTSAEELRNRRYKDKCTRLQKQIRELVFINKAIHSELNQCLDKLSKGSEERRFLLNKILHFQKDVNHETNSSRILQEALSKKCTKQWSSADCERTSTQSSQPCATPCLSTHSMSPKPQSDRTLATPSDGVHHKSQSFATQTIHTEPHSDVAPNKRIKLSDCHSNAKSV</sequence>
<keyword evidence="2" id="KW-0964">Secreted</keyword>
<dbReference type="EMBL" id="OC934991">
    <property type="protein sequence ID" value="CAD7660415.1"/>
    <property type="molecule type" value="Genomic_DNA"/>
</dbReference>
<evidence type="ECO:0000256" key="3">
    <source>
        <dbReference type="ARBA" id="ARBA00022729"/>
    </source>
</evidence>
<comment type="subcellular location">
    <subcellularLocation>
        <location evidence="1">Secreted</location>
    </subcellularLocation>
</comment>
<dbReference type="InterPro" id="IPR003119">
    <property type="entry name" value="SAP_A"/>
</dbReference>
<name>A0A7R9MIF4_9ACAR</name>
<keyword evidence="5" id="KW-0325">Glycoprotein</keyword>
<keyword evidence="9" id="KW-1185">Reference proteome</keyword>
<evidence type="ECO:0000256" key="5">
    <source>
        <dbReference type="ARBA" id="ARBA00023180"/>
    </source>
</evidence>
<evidence type="ECO:0000259" key="7">
    <source>
        <dbReference type="Pfam" id="PF02199"/>
    </source>
</evidence>
<gene>
    <name evidence="8" type="ORF">ONB1V03_LOCUS16983</name>
</gene>
<feature type="compositionally biased region" description="Polar residues" evidence="6">
    <location>
        <begin position="225"/>
        <end position="255"/>
    </location>
</feature>
<evidence type="ECO:0000256" key="1">
    <source>
        <dbReference type="ARBA" id="ARBA00004613"/>
    </source>
</evidence>
<dbReference type="EMBL" id="CAJPVJ010020166">
    <property type="protein sequence ID" value="CAG2177553.1"/>
    <property type="molecule type" value="Genomic_DNA"/>
</dbReference>
<dbReference type="InterPro" id="IPR011001">
    <property type="entry name" value="Saposin-like"/>
</dbReference>
<evidence type="ECO:0000256" key="4">
    <source>
        <dbReference type="ARBA" id="ARBA00023157"/>
    </source>
</evidence>
<reference evidence="8" key="1">
    <citation type="submission" date="2020-11" db="EMBL/GenBank/DDBJ databases">
        <authorList>
            <person name="Tran Van P."/>
        </authorList>
    </citation>
    <scope>NUCLEOTIDE SEQUENCE</scope>
</reference>
<dbReference type="AlphaFoldDB" id="A0A7R9MIF4"/>
<proteinExistence type="predicted"/>
<keyword evidence="4" id="KW-1015">Disulfide bond</keyword>
<organism evidence="8">
    <name type="scientific">Oppiella nova</name>
    <dbReference type="NCBI Taxonomy" id="334625"/>
    <lineage>
        <taxon>Eukaryota</taxon>
        <taxon>Metazoa</taxon>
        <taxon>Ecdysozoa</taxon>
        <taxon>Arthropoda</taxon>
        <taxon>Chelicerata</taxon>
        <taxon>Arachnida</taxon>
        <taxon>Acari</taxon>
        <taxon>Acariformes</taxon>
        <taxon>Sarcoptiformes</taxon>
        <taxon>Oribatida</taxon>
        <taxon>Brachypylina</taxon>
        <taxon>Oppioidea</taxon>
        <taxon>Oppiidae</taxon>
        <taxon>Oppiella</taxon>
    </lineage>
</organism>
<feature type="domain" description="Saposin A-type" evidence="7">
    <location>
        <begin position="42"/>
        <end position="69"/>
    </location>
</feature>
<dbReference type="GO" id="GO:0005576">
    <property type="term" value="C:extracellular region"/>
    <property type="evidence" value="ECO:0007669"/>
    <property type="project" value="UniProtKB-SubCell"/>
</dbReference>
<dbReference type="Pfam" id="PF02199">
    <property type="entry name" value="SapA"/>
    <property type="match status" value="1"/>
</dbReference>